<name>A0ABQ7G3Z5_DUNSA</name>
<evidence type="ECO:0000313" key="2">
    <source>
        <dbReference type="EMBL" id="KAF5829307.1"/>
    </source>
</evidence>
<feature type="compositionally biased region" description="Low complexity" evidence="1">
    <location>
        <begin position="44"/>
        <end position="58"/>
    </location>
</feature>
<evidence type="ECO:0008006" key="4">
    <source>
        <dbReference type="Google" id="ProtNLM"/>
    </source>
</evidence>
<sequence>MPQQQPDQQSQQQQQQQPHPHQQQSSAPGVHELPAPALLPPSILPSSQKSPSQQPSPAGTSPASTMVGPGNTAADALSAADAQGAQQFPGNNGLDPSALLNALFVPGGSGTSSGAWMAHPQQPGSSAAPNTPLPALSGLGTDLTSLAQLPGLGPGAPDAPHAAIHACAAEPGAHAAAHACSTKPSAHAATHACATQNGSTGNIQGSCGISQDPAGTSQVSPGACAAPVASTVAGTAENAAETAQPVPPSAPPIPGPRVNDGRVFIPLQIIHDHYDREDYPLKIRAHVFVNHVLLAKGMEAKMVRYRKSANRANHFCMGLRGIWARFNDVRSHCVEQDEDGCLKISLLAA</sequence>
<feature type="region of interest" description="Disordered" evidence="1">
    <location>
        <begin position="1"/>
        <end position="93"/>
    </location>
</feature>
<dbReference type="Proteomes" id="UP000815325">
    <property type="component" value="Unassembled WGS sequence"/>
</dbReference>
<feature type="compositionally biased region" description="Pro residues" evidence="1">
    <location>
        <begin position="245"/>
        <end position="255"/>
    </location>
</feature>
<comment type="caution">
    <text evidence="2">The sequence shown here is derived from an EMBL/GenBank/DDBJ whole genome shotgun (WGS) entry which is preliminary data.</text>
</comment>
<reference evidence="2" key="1">
    <citation type="submission" date="2017-08" db="EMBL/GenBank/DDBJ databases">
        <authorList>
            <person name="Polle J.E."/>
            <person name="Barry K."/>
            <person name="Cushman J."/>
            <person name="Schmutz J."/>
            <person name="Tran D."/>
            <person name="Hathwaick L.T."/>
            <person name="Yim W.C."/>
            <person name="Jenkins J."/>
            <person name="Mckie-Krisberg Z.M."/>
            <person name="Prochnik S."/>
            <person name="Lindquist E."/>
            <person name="Dockter R.B."/>
            <person name="Adam C."/>
            <person name="Molina H."/>
            <person name="Bunkerborg J."/>
            <person name="Jin E."/>
            <person name="Buchheim M."/>
            <person name="Magnuson J."/>
        </authorList>
    </citation>
    <scope>NUCLEOTIDE SEQUENCE</scope>
    <source>
        <strain evidence="2">CCAP 19/18</strain>
    </source>
</reference>
<protein>
    <recommendedName>
        <fullName evidence="4">MATH domain-containing protein</fullName>
    </recommendedName>
</protein>
<feature type="compositionally biased region" description="Low complexity" evidence="1">
    <location>
        <begin position="1"/>
        <end position="26"/>
    </location>
</feature>
<feature type="region of interest" description="Disordered" evidence="1">
    <location>
        <begin position="113"/>
        <end position="139"/>
    </location>
</feature>
<proteinExistence type="predicted"/>
<gene>
    <name evidence="2" type="ORF">DUNSADRAFT_16287</name>
</gene>
<keyword evidence="3" id="KW-1185">Reference proteome</keyword>
<dbReference type="EMBL" id="MU070178">
    <property type="protein sequence ID" value="KAF5829307.1"/>
    <property type="molecule type" value="Genomic_DNA"/>
</dbReference>
<evidence type="ECO:0000256" key="1">
    <source>
        <dbReference type="SAM" id="MobiDB-lite"/>
    </source>
</evidence>
<accession>A0ABQ7G3Z5</accession>
<feature type="compositionally biased region" description="Low complexity" evidence="1">
    <location>
        <begin position="73"/>
        <end position="87"/>
    </location>
</feature>
<organism evidence="2 3">
    <name type="scientific">Dunaliella salina</name>
    <name type="common">Green alga</name>
    <name type="synonym">Protococcus salinus</name>
    <dbReference type="NCBI Taxonomy" id="3046"/>
    <lineage>
        <taxon>Eukaryota</taxon>
        <taxon>Viridiplantae</taxon>
        <taxon>Chlorophyta</taxon>
        <taxon>core chlorophytes</taxon>
        <taxon>Chlorophyceae</taxon>
        <taxon>CS clade</taxon>
        <taxon>Chlamydomonadales</taxon>
        <taxon>Dunaliellaceae</taxon>
        <taxon>Dunaliella</taxon>
    </lineage>
</organism>
<evidence type="ECO:0000313" key="3">
    <source>
        <dbReference type="Proteomes" id="UP000815325"/>
    </source>
</evidence>
<feature type="region of interest" description="Disordered" evidence="1">
    <location>
        <begin position="236"/>
        <end position="255"/>
    </location>
</feature>